<proteinExistence type="predicted"/>
<accession>A0A8S5M823</accession>
<name>A0A8S5M823_9CAUD</name>
<reference evidence="1" key="1">
    <citation type="journal article" date="2021" name="Proc. Natl. Acad. Sci. U.S.A.">
        <title>A Catalog of Tens of Thousands of Viruses from Human Metagenomes Reveals Hidden Associations with Chronic Diseases.</title>
        <authorList>
            <person name="Tisza M.J."/>
            <person name="Buck C.B."/>
        </authorList>
    </citation>
    <scope>NUCLEOTIDE SEQUENCE</scope>
    <source>
        <strain evidence="1">CtPAi1</strain>
    </source>
</reference>
<dbReference type="EMBL" id="BK014842">
    <property type="protein sequence ID" value="DAD78364.1"/>
    <property type="molecule type" value="Genomic_DNA"/>
</dbReference>
<evidence type="ECO:0000313" key="1">
    <source>
        <dbReference type="EMBL" id="DAD78364.1"/>
    </source>
</evidence>
<organism evidence="1">
    <name type="scientific">Siphoviridae sp. ctPAi1</name>
    <dbReference type="NCBI Taxonomy" id="2826320"/>
    <lineage>
        <taxon>Viruses</taxon>
        <taxon>Duplodnaviria</taxon>
        <taxon>Heunggongvirae</taxon>
        <taxon>Uroviricota</taxon>
        <taxon>Caudoviricetes</taxon>
    </lineage>
</organism>
<protein>
    <submittedName>
        <fullName evidence="1">Uncharacterized protein</fullName>
    </submittedName>
</protein>
<sequence>MVVGLFRTMYGGGLRNTRTILQDIFPVFVKRWGFLLLSFRILMINRSCVRWPQLLVKSRMEFPLYSLKSKPDGMRCESSDIMFVYYLLLGSLWM</sequence>